<dbReference type="EMBL" id="JAMXFA010000030">
    <property type="protein sequence ID" value="MCT7979981.1"/>
    <property type="molecule type" value="Genomic_DNA"/>
</dbReference>
<accession>A0ABT2NBW6</accession>
<gene>
    <name evidence="1" type="ORF">NG792_19870</name>
</gene>
<evidence type="ECO:0000313" key="2">
    <source>
        <dbReference type="Proteomes" id="UP001525961"/>
    </source>
</evidence>
<name>A0ABT2NBW6_9CYAN</name>
<evidence type="ECO:0000313" key="1">
    <source>
        <dbReference type="EMBL" id="MCT7979981.1"/>
    </source>
</evidence>
<reference evidence="1 2" key="1">
    <citation type="journal article" date="2022" name="Front. Microbiol.">
        <title>High genomic differentiation and limited gene flow indicate recent cryptic speciation within the genus Laspinema (cyanobacteria).</title>
        <authorList>
            <person name="Stanojkovic A."/>
            <person name="Skoupy S."/>
            <person name="Skaloud P."/>
            <person name="Dvorak P."/>
        </authorList>
    </citation>
    <scope>NUCLEOTIDE SEQUENCE [LARGE SCALE GENOMIC DNA]</scope>
    <source>
        <strain evidence="1 2">D3b</strain>
    </source>
</reference>
<comment type="caution">
    <text evidence="1">The sequence shown here is derived from an EMBL/GenBank/DDBJ whole genome shotgun (WGS) entry which is preliminary data.</text>
</comment>
<proteinExistence type="predicted"/>
<keyword evidence="2" id="KW-1185">Reference proteome</keyword>
<sequence>MKLNLTDDTLQVELNFWEQFWSFSFKKILTIPLSHIVQVSPAEPTSNWAQVRAPGTFLPGVIKAGTYYNSEGKEFWYATPGKDYLTVELRDEPFKRIVLTIDNAWDWVNRIQGEI</sequence>
<dbReference type="Proteomes" id="UP001525961">
    <property type="component" value="Unassembled WGS sequence"/>
</dbReference>
<dbReference type="RefSeq" id="WP_261200379.1">
    <property type="nucleotide sequence ID" value="NZ_JAMXFA010000030.1"/>
</dbReference>
<organism evidence="1 2">
    <name type="scientific">Laspinema olomoucense D3b</name>
    <dbReference type="NCBI Taxonomy" id="2953688"/>
    <lineage>
        <taxon>Bacteria</taxon>
        <taxon>Bacillati</taxon>
        <taxon>Cyanobacteriota</taxon>
        <taxon>Cyanophyceae</taxon>
        <taxon>Oscillatoriophycideae</taxon>
        <taxon>Oscillatoriales</taxon>
        <taxon>Laspinemataceae</taxon>
        <taxon>Laspinema</taxon>
        <taxon>Laspinema olomoucense</taxon>
    </lineage>
</organism>
<protein>
    <submittedName>
        <fullName evidence="1">Uncharacterized protein</fullName>
    </submittedName>
</protein>